<accession>A0A9X2EJB2</accession>
<dbReference type="Proteomes" id="UP001155128">
    <property type="component" value="Unassembled WGS sequence"/>
</dbReference>
<keyword evidence="1" id="KW-0472">Membrane</keyword>
<evidence type="ECO:0000313" key="3">
    <source>
        <dbReference type="Proteomes" id="UP001155128"/>
    </source>
</evidence>
<keyword evidence="3" id="KW-1185">Reference proteome</keyword>
<name>A0A9X2EJB2_9SPHN</name>
<dbReference type="RefSeq" id="WP_252114249.1">
    <property type="nucleotide sequence ID" value="NZ_JAMSHT010000001.1"/>
</dbReference>
<dbReference type="Gene3D" id="1.10.150.20">
    <property type="entry name" value="5' to 3' exonuclease, C-terminal subdomain"/>
    <property type="match status" value="1"/>
</dbReference>
<organism evidence="2 3">
    <name type="scientific">Sphingomicrobium sediminis</name>
    <dbReference type="NCBI Taxonomy" id="2950949"/>
    <lineage>
        <taxon>Bacteria</taxon>
        <taxon>Pseudomonadati</taxon>
        <taxon>Pseudomonadota</taxon>
        <taxon>Alphaproteobacteria</taxon>
        <taxon>Sphingomonadales</taxon>
        <taxon>Sphingomonadaceae</taxon>
        <taxon>Sphingomicrobium</taxon>
    </lineage>
</organism>
<evidence type="ECO:0000256" key="1">
    <source>
        <dbReference type="SAM" id="Phobius"/>
    </source>
</evidence>
<sequence>MQTLLEQYWPVIVVAVVIGIITAFFLFRPKQSVRLSDDTPARPHMAGVEDGRSKEGKTVVDAGAAGLSDELGQFMQAEIHEELPGATGEPDNLRQLKGVGPKLAQTLNGMGLVRFEQIAKLSPSQVEAIDNQLGSFKGRLTRDKVVEQADYLARGDVDGYEAKFGKL</sequence>
<dbReference type="EMBL" id="JAMSHT010000001">
    <property type="protein sequence ID" value="MCM8557836.1"/>
    <property type="molecule type" value="Genomic_DNA"/>
</dbReference>
<feature type="transmembrane region" description="Helical" evidence="1">
    <location>
        <begin position="7"/>
        <end position="27"/>
    </location>
</feature>
<reference evidence="2" key="1">
    <citation type="submission" date="2022-06" db="EMBL/GenBank/DDBJ databases">
        <title>Sphingomicrobium sedimins sp. nov., a marine bacterium isolated from tidal flat.</title>
        <authorList>
            <person name="Kim C.-H."/>
            <person name="Yoo Y."/>
            <person name="Kim J.-J."/>
        </authorList>
    </citation>
    <scope>NUCLEOTIDE SEQUENCE</scope>
    <source>
        <strain evidence="2">GRR-S6-50</strain>
    </source>
</reference>
<comment type="caution">
    <text evidence="2">The sequence shown here is derived from an EMBL/GenBank/DDBJ whole genome shotgun (WGS) entry which is preliminary data.</text>
</comment>
<proteinExistence type="predicted"/>
<dbReference type="AlphaFoldDB" id="A0A9X2EJB2"/>
<protein>
    <submittedName>
        <fullName evidence="2">Uncharacterized protein</fullName>
    </submittedName>
</protein>
<keyword evidence="1" id="KW-1133">Transmembrane helix</keyword>
<evidence type="ECO:0000313" key="2">
    <source>
        <dbReference type="EMBL" id="MCM8557836.1"/>
    </source>
</evidence>
<gene>
    <name evidence="2" type="ORF">NDO55_08395</name>
</gene>
<keyword evidence="1" id="KW-0812">Transmembrane</keyword>